<dbReference type="InterPro" id="IPR011256">
    <property type="entry name" value="Reg_factor_effector_dom_sf"/>
</dbReference>
<sequence>MSSQNGYVLTHFTDFYFVGKSIRTSNETAETDIGNFWAQFLQQNWIEQVEHKSGNRILGLYYDYEGDFTKPYSFAIGCRVDNIDVVPEGLIALKIPASNYAEFIARGKMPDCIIDTWVDIWNSDIDRSYTFDLEAYSPDSFVSEDAHVEIFISTK</sequence>
<keyword evidence="3" id="KW-1185">Reference proteome</keyword>
<dbReference type="SUPFAM" id="SSF55136">
    <property type="entry name" value="Probable bacterial effector-binding domain"/>
    <property type="match status" value="1"/>
</dbReference>
<evidence type="ECO:0000313" key="2">
    <source>
        <dbReference type="EMBL" id="AFD06815.1"/>
    </source>
</evidence>
<dbReference type="Gene3D" id="3.20.80.10">
    <property type="entry name" value="Regulatory factor, effector binding domain"/>
    <property type="match status" value="1"/>
</dbReference>
<dbReference type="InterPro" id="IPR053182">
    <property type="entry name" value="YobU-like_regulator"/>
</dbReference>
<dbReference type="Proteomes" id="UP000007590">
    <property type="component" value="Chromosome"/>
</dbReference>
<feature type="domain" description="AraC effector-binding" evidence="1">
    <location>
        <begin position="5"/>
        <end position="155"/>
    </location>
</feature>
<dbReference type="EMBL" id="CP003349">
    <property type="protein sequence ID" value="AFD06815.1"/>
    <property type="molecule type" value="Genomic_DNA"/>
</dbReference>
<dbReference type="Pfam" id="PF14526">
    <property type="entry name" value="Cass2"/>
    <property type="match status" value="1"/>
</dbReference>
<dbReference type="PANTHER" id="PTHR36444:SF2">
    <property type="entry name" value="TRANSCRIPTIONAL REGULATOR PROTEIN YOBU-RELATED"/>
    <property type="match status" value="1"/>
</dbReference>
<protein>
    <recommendedName>
        <fullName evidence="1">AraC effector-binding domain-containing protein</fullName>
    </recommendedName>
</protein>
<dbReference type="HOGENOM" id="CLU_106591_1_0_10"/>
<dbReference type="STRING" id="929556.Solca_1749"/>
<evidence type="ECO:0000313" key="3">
    <source>
        <dbReference type="Proteomes" id="UP000007590"/>
    </source>
</evidence>
<accession>H8KTW5</accession>
<dbReference type="InterPro" id="IPR010499">
    <property type="entry name" value="AraC_E-bd"/>
</dbReference>
<dbReference type="SMART" id="SM00871">
    <property type="entry name" value="AraC_E_bind"/>
    <property type="match status" value="1"/>
</dbReference>
<dbReference type="PANTHER" id="PTHR36444">
    <property type="entry name" value="TRANSCRIPTIONAL REGULATOR PROTEIN YOBU-RELATED"/>
    <property type="match status" value="1"/>
</dbReference>
<proteinExistence type="predicted"/>
<reference evidence="2" key="1">
    <citation type="submission" date="2012-02" db="EMBL/GenBank/DDBJ databases">
        <title>The complete genome of Solitalea canadensis DSM 3403.</title>
        <authorList>
            <consortium name="US DOE Joint Genome Institute (JGI-PGF)"/>
            <person name="Lucas S."/>
            <person name="Copeland A."/>
            <person name="Lapidus A."/>
            <person name="Glavina del Rio T."/>
            <person name="Dalin E."/>
            <person name="Tice H."/>
            <person name="Bruce D."/>
            <person name="Goodwin L."/>
            <person name="Pitluck S."/>
            <person name="Peters L."/>
            <person name="Ovchinnikova G."/>
            <person name="Lu M."/>
            <person name="Kyrpides N."/>
            <person name="Mavromatis K."/>
            <person name="Ivanova N."/>
            <person name="Brettin T."/>
            <person name="Detter J.C."/>
            <person name="Han C."/>
            <person name="Larimer F."/>
            <person name="Land M."/>
            <person name="Hauser L."/>
            <person name="Markowitz V."/>
            <person name="Cheng J.-F."/>
            <person name="Hugenholtz P."/>
            <person name="Woyke T."/>
            <person name="Wu D."/>
            <person name="Spring S."/>
            <person name="Schroeder M."/>
            <person name="Kopitz M."/>
            <person name="Brambilla E."/>
            <person name="Klenk H.-P."/>
            <person name="Eisen J.A."/>
        </authorList>
    </citation>
    <scope>NUCLEOTIDE SEQUENCE</scope>
    <source>
        <strain evidence="2">DSM 3403</strain>
    </source>
</reference>
<evidence type="ECO:0000259" key="1">
    <source>
        <dbReference type="SMART" id="SM00871"/>
    </source>
</evidence>
<dbReference type="InterPro" id="IPR029441">
    <property type="entry name" value="Cass2"/>
</dbReference>
<organism evidence="2 3">
    <name type="scientific">Solitalea canadensis (strain ATCC 29591 / DSM 3403 / JCM 21819 / LMG 8368 / NBRC 15130 / NCIMB 12057 / USAM 9D)</name>
    <name type="common">Flexibacter canadensis</name>
    <dbReference type="NCBI Taxonomy" id="929556"/>
    <lineage>
        <taxon>Bacteria</taxon>
        <taxon>Pseudomonadati</taxon>
        <taxon>Bacteroidota</taxon>
        <taxon>Sphingobacteriia</taxon>
        <taxon>Sphingobacteriales</taxon>
        <taxon>Sphingobacteriaceae</taxon>
        <taxon>Solitalea</taxon>
    </lineage>
</organism>
<gene>
    <name evidence="2" type="ordered locus">Solca_1749</name>
</gene>
<dbReference type="eggNOG" id="COG3708">
    <property type="taxonomic scope" value="Bacteria"/>
</dbReference>
<dbReference type="KEGG" id="scn:Solca_1749"/>
<dbReference type="RefSeq" id="WP_014680042.1">
    <property type="nucleotide sequence ID" value="NC_017770.1"/>
</dbReference>
<dbReference type="OrthoDB" id="9801008at2"/>
<dbReference type="AlphaFoldDB" id="H8KTW5"/>
<name>H8KTW5_SOLCM</name>